<keyword evidence="3" id="KW-1185">Reference proteome</keyword>
<dbReference type="EMBL" id="BPVZ01000042">
    <property type="protein sequence ID" value="GKV15050.1"/>
    <property type="molecule type" value="Genomic_DNA"/>
</dbReference>
<evidence type="ECO:0000256" key="1">
    <source>
        <dbReference type="SAM" id="MobiDB-lite"/>
    </source>
</evidence>
<accession>A0AAV5JSF5</accession>
<reference evidence="2 3" key="1">
    <citation type="journal article" date="2021" name="Commun. Biol.">
        <title>The genome of Shorea leprosula (Dipterocarpaceae) highlights the ecological relevance of drought in aseasonal tropical rainforests.</title>
        <authorList>
            <person name="Ng K.K.S."/>
            <person name="Kobayashi M.J."/>
            <person name="Fawcett J.A."/>
            <person name="Hatakeyama M."/>
            <person name="Paape T."/>
            <person name="Ng C.H."/>
            <person name="Ang C.C."/>
            <person name="Tnah L.H."/>
            <person name="Lee C.T."/>
            <person name="Nishiyama T."/>
            <person name="Sese J."/>
            <person name="O'Brien M.J."/>
            <person name="Copetti D."/>
            <person name="Mohd Noor M.I."/>
            <person name="Ong R.C."/>
            <person name="Putra M."/>
            <person name="Sireger I.Z."/>
            <person name="Indrioko S."/>
            <person name="Kosugi Y."/>
            <person name="Izuno A."/>
            <person name="Isagi Y."/>
            <person name="Lee S.L."/>
            <person name="Shimizu K.K."/>
        </authorList>
    </citation>
    <scope>NUCLEOTIDE SEQUENCE [LARGE SCALE GENOMIC DNA]</scope>
    <source>
        <strain evidence="2">214</strain>
    </source>
</reference>
<proteinExistence type="predicted"/>
<dbReference type="AlphaFoldDB" id="A0AAV5JSF5"/>
<name>A0AAV5JSF5_9ROSI</name>
<organism evidence="2 3">
    <name type="scientific">Rubroshorea leprosula</name>
    <dbReference type="NCBI Taxonomy" id="152421"/>
    <lineage>
        <taxon>Eukaryota</taxon>
        <taxon>Viridiplantae</taxon>
        <taxon>Streptophyta</taxon>
        <taxon>Embryophyta</taxon>
        <taxon>Tracheophyta</taxon>
        <taxon>Spermatophyta</taxon>
        <taxon>Magnoliopsida</taxon>
        <taxon>eudicotyledons</taxon>
        <taxon>Gunneridae</taxon>
        <taxon>Pentapetalae</taxon>
        <taxon>rosids</taxon>
        <taxon>malvids</taxon>
        <taxon>Malvales</taxon>
        <taxon>Dipterocarpaceae</taxon>
        <taxon>Rubroshorea</taxon>
    </lineage>
</organism>
<evidence type="ECO:0000313" key="3">
    <source>
        <dbReference type="Proteomes" id="UP001054252"/>
    </source>
</evidence>
<protein>
    <submittedName>
        <fullName evidence="2">Uncharacterized protein</fullName>
    </submittedName>
</protein>
<dbReference type="Proteomes" id="UP001054252">
    <property type="component" value="Unassembled WGS sequence"/>
</dbReference>
<evidence type="ECO:0000313" key="2">
    <source>
        <dbReference type="EMBL" id="GKV15050.1"/>
    </source>
</evidence>
<gene>
    <name evidence="2" type="ORF">SLEP1_g25852</name>
</gene>
<feature type="compositionally biased region" description="Pro residues" evidence="1">
    <location>
        <begin position="43"/>
        <end position="54"/>
    </location>
</feature>
<sequence length="62" mass="7030">MNLMVKIFKVQGLKRKEIRIRIKADIFILSHVFCSSSSSFSSPLPPRPAPPKPPTSSSFENW</sequence>
<feature type="region of interest" description="Disordered" evidence="1">
    <location>
        <begin position="36"/>
        <end position="62"/>
    </location>
</feature>
<comment type="caution">
    <text evidence="2">The sequence shown here is derived from an EMBL/GenBank/DDBJ whole genome shotgun (WGS) entry which is preliminary data.</text>
</comment>